<evidence type="ECO:0000313" key="2">
    <source>
        <dbReference type="EMBL" id="KAF5836569.1"/>
    </source>
</evidence>
<name>A0ABQ7GPN3_DUNSA</name>
<dbReference type="InterPro" id="IPR036691">
    <property type="entry name" value="Endo/exonu/phosph_ase_sf"/>
</dbReference>
<evidence type="ECO:0000313" key="3">
    <source>
        <dbReference type="Proteomes" id="UP000815325"/>
    </source>
</evidence>
<evidence type="ECO:0000259" key="1">
    <source>
        <dbReference type="Pfam" id="PF03372"/>
    </source>
</evidence>
<dbReference type="PANTHER" id="PTHR12121:SF34">
    <property type="entry name" value="PROTEIN ANGEL"/>
    <property type="match status" value="1"/>
</dbReference>
<gene>
    <name evidence="2" type="ORF">DUNSADRAFT_5806</name>
</gene>
<protein>
    <submittedName>
        <fullName evidence="2">Phosphatase family</fullName>
    </submittedName>
</protein>
<dbReference type="Gene3D" id="3.60.10.10">
    <property type="entry name" value="Endonuclease/exonuclease/phosphatase"/>
    <property type="match status" value="1"/>
</dbReference>
<dbReference type="SUPFAM" id="SSF56219">
    <property type="entry name" value="DNase I-like"/>
    <property type="match status" value="1"/>
</dbReference>
<dbReference type="Pfam" id="PF03372">
    <property type="entry name" value="Exo_endo_phos"/>
    <property type="match status" value="1"/>
</dbReference>
<dbReference type="InterPro" id="IPR005135">
    <property type="entry name" value="Endo/exonuclease/phosphatase"/>
</dbReference>
<dbReference type="EMBL" id="MU069655">
    <property type="protein sequence ID" value="KAF5836569.1"/>
    <property type="molecule type" value="Genomic_DNA"/>
</dbReference>
<reference evidence="2" key="1">
    <citation type="submission" date="2017-08" db="EMBL/GenBank/DDBJ databases">
        <authorList>
            <person name="Polle J.E."/>
            <person name="Barry K."/>
            <person name="Cushman J."/>
            <person name="Schmutz J."/>
            <person name="Tran D."/>
            <person name="Hathwaick L.T."/>
            <person name="Yim W.C."/>
            <person name="Jenkins J."/>
            <person name="Mckie-Krisberg Z.M."/>
            <person name="Prochnik S."/>
            <person name="Lindquist E."/>
            <person name="Dockter R.B."/>
            <person name="Adam C."/>
            <person name="Molina H."/>
            <person name="Bunkerborg J."/>
            <person name="Jin E."/>
            <person name="Buchheim M."/>
            <person name="Magnuson J."/>
        </authorList>
    </citation>
    <scope>NUCLEOTIDE SEQUENCE</scope>
    <source>
        <strain evidence="2">CCAP 19/18</strain>
    </source>
</reference>
<proteinExistence type="predicted"/>
<keyword evidence="3" id="KW-1185">Reference proteome</keyword>
<accession>A0ABQ7GPN3</accession>
<comment type="caution">
    <text evidence="2">The sequence shown here is derived from an EMBL/GenBank/DDBJ whole genome shotgun (WGS) entry which is preliminary data.</text>
</comment>
<sequence>MTISVSKCLLPTADGVVCGVQIEPFGAVRRLDTGQSVSLEDAENTLLEGNSDAPFQLRMRWYRSTYPRGGAVCSVHPEKEASLQCLVCLRCKVPTHLSYHCSVDCLKSHWNLHKDYHKQQPAQVNGESNGYESLTKNSSITDSWIEVGKGRTYTPSQEDVGYTLKFELYIVDRNHNVVPDPKGVVPISLYTSRVRPTPNPPQRALVRLVPPSAMQLHSERRFTVLSYNLLADLYAKADFAKYCPAWSLHWNYRKRNMLREMLAYKADILCLQEVQSDHFQEFWSPELQKAGYVPIYKKKTAEIYTDNKYAIDGCATFFRRDRFQLVKKYEVEFNKAALSLAESFTTPTQKSQALNRLLKDNVALIAVLEAIEPGPPEAHGRRTLICVANTHIHANPELNDVKLWQVHTLLKGLEKIAASADIPMLVAGDFNSTPGSPAHMLLVKGRVEPSQVQHIDPLGFLKDQKLMHSLPLHSAYASMHDANGSVDSRLQKQKQRLDPIMHEPLFTNATRDFKGTLDYILYTSNSLQPTAVLELPADPDVFSKPDEQLPNAQYSSDHVALLTEFQYIRL</sequence>
<feature type="domain" description="Endonuclease/exonuclease/phosphatase" evidence="1">
    <location>
        <begin position="225"/>
        <end position="558"/>
    </location>
</feature>
<dbReference type="CDD" id="cd09097">
    <property type="entry name" value="Deadenylase_CCR4"/>
    <property type="match status" value="1"/>
</dbReference>
<organism evidence="2 3">
    <name type="scientific">Dunaliella salina</name>
    <name type="common">Green alga</name>
    <name type="synonym">Protococcus salinus</name>
    <dbReference type="NCBI Taxonomy" id="3046"/>
    <lineage>
        <taxon>Eukaryota</taxon>
        <taxon>Viridiplantae</taxon>
        <taxon>Chlorophyta</taxon>
        <taxon>core chlorophytes</taxon>
        <taxon>Chlorophyceae</taxon>
        <taxon>CS clade</taxon>
        <taxon>Chlamydomonadales</taxon>
        <taxon>Dunaliellaceae</taxon>
        <taxon>Dunaliella</taxon>
    </lineage>
</organism>
<dbReference type="Proteomes" id="UP000815325">
    <property type="component" value="Unassembled WGS sequence"/>
</dbReference>
<dbReference type="PANTHER" id="PTHR12121">
    <property type="entry name" value="CARBON CATABOLITE REPRESSOR PROTEIN 4"/>
    <property type="match status" value="1"/>
</dbReference>
<dbReference type="InterPro" id="IPR050410">
    <property type="entry name" value="CCR4/nocturin_mRNA_transcr"/>
</dbReference>